<dbReference type="AlphaFoldDB" id="G3ACA0"/>
<accession>G3ACA0</accession>
<protein>
    <submittedName>
        <fullName evidence="1">Uncharacterized protein</fullName>
    </submittedName>
</protein>
<dbReference type="EMBL" id="FR854092">
    <property type="protein sequence ID" value="CCA87183.1"/>
    <property type="molecule type" value="Genomic_DNA"/>
</dbReference>
<reference evidence="1" key="1">
    <citation type="journal article" date="2011" name="PLoS ONE">
        <title>Ralstonia syzygii, the Blood Disease Bacterium and some Asian R. solanacearum strains form a single genomic species despite divergent lifestyles.</title>
        <authorList>
            <person name="Remenant B."/>
            <person name="de Cambiaire J.C."/>
            <person name="Cellier G."/>
            <person name="Jacobs J.M."/>
            <person name="Mangenot S."/>
            <person name="Barbe V."/>
            <person name="Lajus A."/>
            <person name="Vallenet D."/>
            <person name="Medigue C."/>
            <person name="Fegan M."/>
            <person name="Allen C."/>
            <person name="Prior P."/>
        </authorList>
    </citation>
    <scope>NUCLEOTIDE SEQUENCE</scope>
    <source>
        <strain evidence="1">R24</strain>
    </source>
</reference>
<gene>
    <name evidence="1" type="ORF">RALSY_mp30503</name>
</gene>
<name>G3ACA0_9RALS</name>
<organism evidence="1">
    <name type="scientific">Ralstonia syzygii R24</name>
    <dbReference type="NCBI Taxonomy" id="907261"/>
    <lineage>
        <taxon>Bacteria</taxon>
        <taxon>Pseudomonadati</taxon>
        <taxon>Pseudomonadota</taxon>
        <taxon>Betaproteobacteria</taxon>
        <taxon>Burkholderiales</taxon>
        <taxon>Burkholderiaceae</taxon>
        <taxon>Ralstonia</taxon>
        <taxon>Ralstonia solanacearum species complex</taxon>
    </lineage>
</organism>
<evidence type="ECO:0000313" key="1">
    <source>
        <dbReference type="EMBL" id="CCA87183.1"/>
    </source>
</evidence>
<proteinExistence type="predicted"/>
<reference evidence="1" key="2">
    <citation type="submission" date="2011-04" db="EMBL/GenBank/DDBJ databases">
        <authorList>
            <person name="Genoscope - CEA"/>
        </authorList>
    </citation>
    <scope>NUCLEOTIDE SEQUENCE</scope>
    <source>
        <strain evidence="1">R24</strain>
    </source>
</reference>
<sequence>MPRWGKSLFPIGSSTNITIAIKRIPTRYSCNRLIHPSIQSDRIGFVVYRYTLDPLRRAA</sequence>